<dbReference type="InterPro" id="IPR006108">
    <property type="entry name" value="3HC_DH_C"/>
</dbReference>
<dbReference type="InterPro" id="IPR013328">
    <property type="entry name" value="6PGD_dom2"/>
</dbReference>
<evidence type="ECO:0000259" key="2">
    <source>
        <dbReference type="Pfam" id="PF00725"/>
    </source>
</evidence>
<feature type="domain" description="3-hydroxyacyl-CoA dehydrogenase C-terminal" evidence="2">
    <location>
        <begin position="316"/>
        <end position="417"/>
    </location>
</feature>
<organism evidence="4 5">
    <name type="scientific">Phialocephala subalpina</name>
    <dbReference type="NCBI Taxonomy" id="576137"/>
    <lineage>
        <taxon>Eukaryota</taxon>
        <taxon>Fungi</taxon>
        <taxon>Dikarya</taxon>
        <taxon>Ascomycota</taxon>
        <taxon>Pezizomycotina</taxon>
        <taxon>Leotiomycetes</taxon>
        <taxon>Helotiales</taxon>
        <taxon>Mollisiaceae</taxon>
        <taxon>Phialocephala</taxon>
        <taxon>Phialocephala fortinii species complex</taxon>
    </lineage>
</organism>
<feature type="domain" description="3-hydroxyacyl-CoA dehydrogenase NAD binding" evidence="3">
    <location>
        <begin position="142"/>
        <end position="312"/>
    </location>
</feature>
<dbReference type="PANTHER" id="PTHR48075">
    <property type="entry name" value="3-HYDROXYACYL-COA DEHYDROGENASE FAMILY PROTEIN"/>
    <property type="match status" value="1"/>
</dbReference>
<dbReference type="SUPFAM" id="SSF51735">
    <property type="entry name" value="NAD(P)-binding Rossmann-fold domains"/>
    <property type="match status" value="1"/>
</dbReference>
<dbReference type="Gene3D" id="1.10.1040.10">
    <property type="entry name" value="N-(1-d-carboxylethyl)-l-norvaline Dehydrogenase, domain 2"/>
    <property type="match status" value="1"/>
</dbReference>
<dbReference type="STRING" id="576137.A0A1L7XA11"/>
<dbReference type="EMBL" id="FJOG01000019">
    <property type="protein sequence ID" value="CZR61861.1"/>
    <property type="molecule type" value="Genomic_DNA"/>
</dbReference>
<dbReference type="InterPro" id="IPR008927">
    <property type="entry name" value="6-PGluconate_DH-like_C_sf"/>
</dbReference>
<sequence>MSFSTLRTQAQVWPTWLPKAIAQAEKQVASAALPTVCKQPLPPLLFSASFQSLLPMTRDSMAAKWNRTASQLQRFQPHLQIRTSAVQCRAGYSTSRLPSRTAYQNRQFSTTATSPPPVIEKHVEPTLKAAWEPPKDVENRPVTIIGAGVLGRRLAVIWASTGRPVTLYDESPTAFETATPYIADTLSLHCSNYGTHPGHVHFSSSLVEAVSNSWLIIECVPEDLELKISVLGRLDRLAPADAIIATNSSSFASRELVSEVKHRERVLNTLYYVPPANKCVELMSCGYTSPSLVSFLTAQLRSVGLQPFVVGNESTGMIFPRLWAALKRETLLILKDNVAKPEEVDELFRDFFAAAKGPCEKMDEIGLDTIAAVERKFLDEKEKRNETELWRGRSHLTWLEENFVEEGKLGEKTGEGLVCHKSEAERNSKGHKDGEVVWKEHAVDLSGM</sequence>
<evidence type="ECO:0000313" key="5">
    <source>
        <dbReference type="Proteomes" id="UP000184330"/>
    </source>
</evidence>
<dbReference type="InterPro" id="IPR006176">
    <property type="entry name" value="3-OHacyl-CoA_DH_NAD-bd"/>
</dbReference>
<dbReference type="PANTHER" id="PTHR48075:SF3">
    <property type="entry name" value="3-HYDROXYACYL-COA DEHYDROGENASE"/>
    <property type="match status" value="1"/>
</dbReference>
<evidence type="ECO:0000256" key="1">
    <source>
        <dbReference type="ARBA" id="ARBA00023002"/>
    </source>
</evidence>
<keyword evidence="1" id="KW-0560">Oxidoreductase</keyword>
<dbReference type="Pfam" id="PF02737">
    <property type="entry name" value="3HCDH_N"/>
    <property type="match status" value="1"/>
</dbReference>
<proteinExistence type="predicted"/>
<dbReference type="GO" id="GO:0070403">
    <property type="term" value="F:NAD+ binding"/>
    <property type="evidence" value="ECO:0007669"/>
    <property type="project" value="InterPro"/>
</dbReference>
<dbReference type="GO" id="GO:0006631">
    <property type="term" value="P:fatty acid metabolic process"/>
    <property type="evidence" value="ECO:0007669"/>
    <property type="project" value="InterPro"/>
</dbReference>
<reference evidence="4 5" key="1">
    <citation type="submission" date="2016-03" db="EMBL/GenBank/DDBJ databases">
        <authorList>
            <person name="Ploux O."/>
        </authorList>
    </citation>
    <scope>NUCLEOTIDE SEQUENCE [LARGE SCALE GENOMIC DNA]</scope>
    <source>
        <strain evidence="4 5">UAMH 11012</strain>
    </source>
</reference>
<name>A0A1L7XA11_9HELO</name>
<dbReference type="Gene3D" id="3.40.50.720">
    <property type="entry name" value="NAD(P)-binding Rossmann-like Domain"/>
    <property type="match status" value="1"/>
</dbReference>
<accession>A0A1L7XA11</accession>
<dbReference type="Proteomes" id="UP000184330">
    <property type="component" value="Unassembled WGS sequence"/>
</dbReference>
<dbReference type="SUPFAM" id="SSF48179">
    <property type="entry name" value="6-phosphogluconate dehydrogenase C-terminal domain-like"/>
    <property type="match status" value="1"/>
</dbReference>
<gene>
    <name evidence="4" type="ORF">PAC_11758</name>
</gene>
<dbReference type="OrthoDB" id="5958943at2759"/>
<dbReference type="Pfam" id="PF00725">
    <property type="entry name" value="3HCDH"/>
    <property type="match status" value="1"/>
</dbReference>
<evidence type="ECO:0000313" key="4">
    <source>
        <dbReference type="EMBL" id="CZR61861.1"/>
    </source>
</evidence>
<dbReference type="InterPro" id="IPR036291">
    <property type="entry name" value="NAD(P)-bd_dom_sf"/>
</dbReference>
<keyword evidence="5" id="KW-1185">Reference proteome</keyword>
<protein>
    <submittedName>
        <fullName evidence="4">Related to 3-hydroxyacyl-CoA dehydrogenase</fullName>
    </submittedName>
</protein>
<dbReference type="AlphaFoldDB" id="A0A1L7XA11"/>
<dbReference type="GO" id="GO:0016616">
    <property type="term" value="F:oxidoreductase activity, acting on the CH-OH group of donors, NAD or NADP as acceptor"/>
    <property type="evidence" value="ECO:0007669"/>
    <property type="project" value="InterPro"/>
</dbReference>
<evidence type="ECO:0000259" key="3">
    <source>
        <dbReference type="Pfam" id="PF02737"/>
    </source>
</evidence>